<feature type="domain" description="TIR" evidence="2">
    <location>
        <begin position="25"/>
        <end position="161"/>
    </location>
</feature>
<reference evidence="4" key="1">
    <citation type="submission" date="2015-02" db="EMBL/GenBank/DDBJ databases">
        <title>Draft Genome of Frankia sp. CpI1-S.</title>
        <authorList>
            <person name="Oshone R.T."/>
            <person name="Ngom M."/>
            <person name="Ghodhbane-Gtari F."/>
            <person name="Gtari M."/>
            <person name="Morris K."/>
            <person name="Thomas K."/>
            <person name="Sen A."/>
            <person name="Tisa L.S."/>
        </authorList>
    </citation>
    <scope>NUCLEOTIDE SEQUENCE [LARGE SCALE GENOMIC DNA]</scope>
    <source>
        <strain evidence="4">CpI1-S</strain>
    </source>
</reference>
<evidence type="ECO:0000313" key="4">
    <source>
        <dbReference type="Proteomes" id="UP000032545"/>
    </source>
</evidence>
<accession>A0A0D8BFL6</accession>
<evidence type="ECO:0000259" key="2">
    <source>
        <dbReference type="PROSITE" id="PS50104"/>
    </source>
</evidence>
<keyword evidence="4" id="KW-1185">Reference proteome</keyword>
<proteinExistence type="predicted"/>
<dbReference type="Proteomes" id="UP000032545">
    <property type="component" value="Unassembled WGS sequence"/>
</dbReference>
<dbReference type="PANTHER" id="PTHR35568:SF1">
    <property type="entry name" value="TRANSCRIPTIONAL REGULATOR DAUR"/>
    <property type="match status" value="1"/>
</dbReference>
<dbReference type="SUPFAM" id="SSF52200">
    <property type="entry name" value="Toll/Interleukin receptor TIR domain"/>
    <property type="match status" value="1"/>
</dbReference>
<name>A0A0D8BFL6_9ACTN</name>
<reference evidence="3 4" key="2">
    <citation type="journal article" date="2016" name="Genome Announc.">
        <title>Permanent Draft Genome Sequences for Two Variants of Frankia sp. Strain CpI1, the First Frankia Strain Isolated from Root Nodules of Comptonia peregrina.</title>
        <authorList>
            <person name="Oshone R."/>
            <person name="Hurst S.G.IV."/>
            <person name="Abebe-Akele F."/>
            <person name="Simpson S."/>
            <person name="Morris K."/>
            <person name="Thomas W.K."/>
            <person name="Tisa L.S."/>
        </authorList>
    </citation>
    <scope>NUCLEOTIDE SEQUENCE [LARGE SCALE GENOMIC DNA]</scope>
    <source>
        <strain evidence="4">CpI1-S</strain>
    </source>
</reference>
<dbReference type="AlphaFoldDB" id="A0A0D8BFL6"/>
<dbReference type="Pfam" id="PF08348">
    <property type="entry name" value="PAS_6"/>
    <property type="match status" value="1"/>
</dbReference>
<evidence type="ECO:0000256" key="1">
    <source>
        <dbReference type="SAM" id="MobiDB-lite"/>
    </source>
</evidence>
<evidence type="ECO:0000313" key="3">
    <source>
        <dbReference type="EMBL" id="KJE22754.1"/>
    </source>
</evidence>
<dbReference type="PATRIC" id="fig|1502723.3.peg.2075"/>
<dbReference type="InterPro" id="IPR013559">
    <property type="entry name" value="YheO"/>
</dbReference>
<organism evidence="3 4">
    <name type="scientific">Frankia torreyi</name>
    <dbReference type="NCBI Taxonomy" id="1856"/>
    <lineage>
        <taxon>Bacteria</taxon>
        <taxon>Bacillati</taxon>
        <taxon>Actinomycetota</taxon>
        <taxon>Actinomycetes</taxon>
        <taxon>Frankiales</taxon>
        <taxon>Frankiaceae</taxon>
        <taxon>Frankia</taxon>
    </lineage>
</organism>
<dbReference type="EMBL" id="JYFN01000020">
    <property type="protein sequence ID" value="KJE22754.1"/>
    <property type="molecule type" value="Genomic_DNA"/>
</dbReference>
<sequence>MLTIMDDTNPRGPAGPEPEGTGRQAEYDFFVSYHAKDHDWAKWVAWQLEDEKYRVLLQEWNFTPGTEWAASLRRDMTASERTIALVSETYLASAYEQRAWELAYQHDHGFARKLLPVRVEDCRLPGLLGDIKAFDLFDVADEAEASRLLLQWIVDAQTGRTKPTARPPFPGSTGTDPEQPGETSSRLLSPEALLTGTPLARMVEYPVRLRDKRAVELDLEHLRRACQRVIAERNVRAAVELDYLVAQNRPDVELSPDTYALVQRVKAEFRTEMRYMDGPQAQRRNLIEPLINLTNLVGAMFAHLPIEFVLHDTRDPLHSVCAVQNGFTGRQVGSPVSNVALSRIVNPPGAEAAVYQVRLPDGRRLRSATIPIYHRVFGLIALLCINVDAERFLPGAKGSKSLLETLARLPDNMVEEFFYG</sequence>
<dbReference type="Gene3D" id="3.40.50.10140">
    <property type="entry name" value="Toll/interleukin-1 receptor homology (TIR) domain"/>
    <property type="match status" value="1"/>
</dbReference>
<gene>
    <name evidence="3" type="ORF">FF36_02933</name>
</gene>
<protein>
    <submittedName>
        <fullName evidence="3">TIR domain/YheO-like PAS domain-containing protein</fullName>
    </submittedName>
</protein>
<dbReference type="Pfam" id="PF13676">
    <property type="entry name" value="TIR_2"/>
    <property type="match status" value="1"/>
</dbReference>
<feature type="compositionally biased region" description="Polar residues" evidence="1">
    <location>
        <begin position="172"/>
        <end position="187"/>
    </location>
</feature>
<feature type="region of interest" description="Disordered" evidence="1">
    <location>
        <begin position="1"/>
        <end position="23"/>
    </location>
</feature>
<feature type="region of interest" description="Disordered" evidence="1">
    <location>
        <begin position="160"/>
        <end position="189"/>
    </location>
</feature>
<dbReference type="InterPro" id="IPR039446">
    <property type="entry name" value="DauR-like"/>
</dbReference>
<dbReference type="GO" id="GO:0007165">
    <property type="term" value="P:signal transduction"/>
    <property type="evidence" value="ECO:0007669"/>
    <property type="project" value="InterPro"/>
</dbReference>
<dbReference type="PROSITE" id="PS50104">
    <property type="entry name" value="TIR"/>
    <property type="match status" value="1"/>
</dbReference>
<dbReference type="PANTHER" id="PTHR35568">
    <property type="entry name" value="TRANSCRIPTIONAL REGULATOR DAUR"/>
    <property type="match status" value="1"/>
</dbReference>
<dbReference type="InterPro" id="IPR035897">
    <property type="entry name" value="Toll_tir_struct_dom_sf"/>
</dbReference>
<dbReference type="InterPro" id="IPR000157">
    <property type="entry name" value="TIR_dom"/>
</dbReference>
<comment type="caution">
    <text evidence="3">The sequence shown here is derived from an EMBL/GenBank/DDBJ whole genome shotgun (WGS) entry which is preliminary data.</text>
</comment>